<keyword evidence="1" id="KW-0805">Transcription regulation</keyword>
<dbReference type="InterPro" id="IPR001347">
    <property type="entry name" value="SIS_dom"/>
</dbReference>
<evidence type="ECO:0000313" key="6">
    <source>
        <dbReference type="EMBL" id="RST99335.1"/>
    </source>
</evidence>
<proteinExistence type="predicted"/>
<dbReference type="Gene3D" id="1.10.10.10">
    <property type="entry name" value="Winged helix-like DNA-binding domain superfamily/Winged helix DNA-binding domain"/>
    <property type="match status" value="1"/>
</dbReference>
<evidence type="ECO:0000313" key="7">
    <source>
        <dbReference type="Proteomes" id="UP000287857"/>
    </source>
</evidence>
<keyword evidence="3" id="KW-0804">Transcription</keyword>
<dbReference type="InterPro" id="IPR009057">
    <property type="entry name" value="Homeodomain-like_sf"/>
</dbReference>
<sequence length="285" mass="31677">MDNQSIIYKIRERIDELPKAEKKLAKWIVRNPKKVPKMTVKELSEESLTSPATVVRLCYSLGLEGFTDLKLRVLKEDNKTLDQALYTDIVPNEAISIVQRKLKYTLNNAFEETVTLLDDNEVQKAVDLLAKSKSIYSYGIGASGLAAEDLYQKLTRVGKSILYSRDNHLLTTAIASNTQSKVLVAISNSGEKKEVIDLIKAAKKFNVCVICVTSEVKSTVANLSDIILLTASGIEAPIRSSATNSLMVQLFVIDTLFSSYASKHYESVVNNLNISKKAISDFYKE</sequence>
<dbReference type="CDD" id="cd05013">
    <property type="entry name" value="SIS_RpiR"/>
    <property type="match status" value="1"/>
</dbReference>
<dbReference type="Pfam" id="PF01418">
    <property type="entry name" value="HTH_6"/>
    <property type="match status" value="1"/>
</dbReference>
<evidence type="ECO:0000256" key="1">
    <source>
        <dbReference type="ARBA" id="ARBA00023015"/>
    </source>
</evidence>
<dbReference type="InterPro" id="IPR000281">
    <property type="entry name" value="HTH_RpiR"/>
</dbReference>
<dbReference type="InterPro" id="IPR046348">
    <property type="entry name" value="SIS_dom_sf"/>
</dbReference>
<evidence type="ECO:0000256" key="3">
    <source>
        <dbReference type="ARBA" id="ARBA00023163"/>
    </source>
</evidence>
<dbReference type="GO" id="GO:0097367">
    <property type="term" value="F:carbohydrate derivative binding"/>
    <property type="evidence" value="ECO:0007669"/>
    <property type="project" value="InterPro"/>
</dbReference>
<dbReference type="Gene3D" id="3.40.50.10490">
    <property type="entry name" value="Glucose-6-phosphate isomerase like protein, domain 1"/>
    <property type="match status" value="1"/>
</dbReference>
<dbReference type="EMBL" id="NGJS01000005">
    <property type="protein sequence ID" value="RST99335.1"/>
    <property type="molecule type" value="Genomic_DNA"/>
</dbReference>
<dbReference type="Pfam" id="PF01380">
    <property type="entry name" value="SIS"/>
    <property type="match status" value="1"/>
</dbReference>
<dbReference type="SUPFAM" id="SSF46689">
    <property type="entry name" value="Homeodomain-like"/>
    <property type="match status" value="1"/>
</dbReference>
<dbReference type="PROSITE" id="PS51071">
    <property type="entry name" value="HTH_RPIR"/>
    <property type="match status" value="1"/>
</dbReference>
<dbReference type="Proteomes" id="UP000287857">
    <property type="component" value="Unassembled WGS sequence"/>
</dbReference>
<dbReference type="InterPro" id="IPR036388">
    <property type="entry name" value="WH-like_DNA-bd_sf"/>
</dbReference>
<evidence type="ECO:0000256" key="2">
    <source>
        <dbReference type="ARBA" id="ARBA00023125"/>
    </source>
</evidence>
<dbReference type="GO" id="GO:1901135">
    <property type="term" value="P:carbohydrate derivative metabolic process"/>
    <property type="evidence" value="ECO:0007669"/>
    <property type="project" value="InterPro"/>
</dbReference>
<protein>
    <recommendedName>
        <fullName evidence="8">RpiR family transcriptional regulator</fullName>
    </recommendedName>
</protein>
<dbReference type="InterPro" id="IPR035472">
    <property type="entry name" value="RpiR-like_SIS"/>
</dbReference>
<comment type="caution">
    <text evidence="6">The sequence shown here is derived from an EMBL/GenBank/DDBJ whole genome shotgun (WGS) entry which is preliminary data.</text>
</comment>
<dbReference type="RefSeq" id="WP_125983653.1">
    <property type="nucleotide sequence ID" value="NZ_NGJS01000005.1"/>
</dbReference>
<dbReference type="InterPro" id="IPR047640">
    <property type="entry name" value="RpiR-like"/>
</dbReference>
<feature type="domain" description="HTH rpiR-type" evidence="4">
    <location>
        <begin position="4"/>
        <end position="80"/>
    </location>
</feature>
<keyword evidence="2" id="KW-0238">DNA-binding</keyword>
<dbReference type="AlphaFoldDB" id="A0A429ZZ98"/>
<name>A0A429ZZ98_9ENTE</name>
<dbReference type="GO" id="GO:0003677">
    <property type="term" value="F:DNA binding"/>
    <property type="evidence" value="ECO:0007669"/>
    <property type="project" value="UniProtKB-KW"/>
</dbReference>
<gene>
    <name evidence="6" type="ORF">CBF37_05030</name>
</gene>
<evidence type="ECO:0000259" key="4">
    <source>
        <dbReference type="PROSITE" id="PS51071"/>
    </source>
</evidence>
<organism evidence="6 7">
    <name type="scientific">Vagococcus vulneris</name>
    <dbReference type="NCBI Taxonomy" id="1977869"/>
    <lineage>
        <taxon>Bacteria</taxon>
        <taxon>Bacillati</taxon>
        <taxon>Bacillota</taxon>
        <taxon>Bacilli</taxon>
        <taxon>Lactobacillales</taxon>
        <taxon>Enterococcaceae</taxon>
        <taxon>Vagococcus</taxon>
    </lineage>
</organism>
<dbReference type="OrthoDB" id="370421at2"/>
<evidence type="ECO:0000259" key="5">
    <source>
        <dbReference type="PROSITE" id="PS51464"/>
    </source>
</evidence>
<dbReference type="PROSITE" id="PS51464">
    <property type="entry name" value="SIS"/>
    <property type="match status" value="1"/>
</dbReference>
<feature type="domain" description="SIS" evidence="5">
    <location>
        <begin position="125"/>
        <end position="266"/>
    </location>
</feature>
<dbReference type="PANTHER" id="PTHR30514">
    <property type="entry name" value="GLUCOKINASE"/>
    <property type="match status" value="1"/>
</dbReference>
<keyword evidence="7" id="KW-1185">Reference proteome</keyword>
<reference evidence="6 7" key="1">
    <citation type="submission" date="2017-05" db="EMBL/GenBank/DDBJ databases">
        <title>Vagococcus spp. assemblies.</title>
        <authorList>
            <person name="Gulvik C.A."/>
        </authorList>
    </citation>
    <scope>NUCLEOTIDE SEQUENCE [LARGE SCALE GENOMIC DNA]</scope>
    <source>
        <strain evidence="6 7">SS1995</strain>
    </source>
</reference>
<dbReference type="PANTHER" id="PTHR30514:SF10">
    <property type="entry name" value="MURR_RPIR FAMILY TRANSCRIPTIONAL REGULATOR"/>
    <property type="match status" value="1"/>
</dbReference>
<evidence type="ECO:0008006" key="8">
    <source>
        <dbReference type="Google" id="ProtNLM"/>
    </source>
</evidence>
<dbReference type="SUPFAM" id="SSF53697">
    <property type="entry name" value="SIS domain"/>
    <property type="match status" value="1"/>
</dbReference>
<accession>A0A429ZZ98</accession>
<dbReference type="GO" id="GO:0003700">
    <property type="term" value="F:DNA-binding transcription factor activity"/>
    <property type="evidence" value="ECO:0007669"/>
    <property type="project" value="InterPro"/>
</dbReference>